<dbReference type="Proteomes" id="UP000095591">
    <property type="component" value="Unassembled WGS sequence"/>
</dbReference>
<proteinExistence type="predicted"/>
<evidence type="ECO:0000313" key="3">
    <source>
        <dbReference type="Proteomes" id="UP000095591"/>
    </source>
</evidence>
<sequence>MIYVFVVLGLFWFIYIYDYKGCRKDKLLWYNIMMIIFVVIAGFRYRLGIDTVNYEDEFYRETLYFSEWNLSNIFLEADTDSGYLMYTSLMKSLFGSWEVAQFLIALFVNVVVFRFLYKNTIYPFVAILLYFCSLYYDLNFETLRQALALSFFLLGYKYLMENKYLKYYIFVILSILFHKVALLTLFFPFIKTLKVNVCTVVFLIFSFFFIEIINDSFPEVAMLFSFLKMDLVEEKILGYAGSEIFGGFVDRSVLNFINIFIVSIFPYLVFACIDKRYNLEISSKNDFLLFLYLLGVVLTTSVPIFYRLSQFFLIFPIVYMTNAFSSFFRIKSQGLKCLMLICCIFFLYAHVGRFFRLSPDSGERLLVRVYPYSNVFTKEKDTEREKVYNFYFSR</sequence>
<dbReference type="InterPro" id="IPR049458">
    <property type="entry name" value="EpsG-like"/>
</dbReference>
<dbReference type="RefSeq" id="WP_057318973.1">
    <property type="nucleotide sequence ID" value="NZ_CYXP01000002.1"/>
</dbReference>
<dbReference type="AlphaFoldDB" id="A0A173SN98"/>
<keyword evidence="1" id="KW-0472">Membrane</keyword>
<protein>
    <recommendedName>
        <fullName evidence="4">EpsG family protein</fullName>
    </recommendedName>
</protein>
<feature type="transmembrane region" description="Helical" evidence="1">
    <location>
        <begin position="285"/>
        <end position="306"/>
    </location>
</feature>
<feature type="transmembrane region" description="Helical" evidence="1">
    <location>
        <begin position="93"/>
        <end position="115"/>
    </location>
</feature>
<dbReference type="EMBL" id="CYXP01000002">
    <property type="protein sequence ID" value="CUM91841.1"/>
    <property type="molecule type" value="Genomic_DNA"/>
</dbReference>
<dbReference type="Pfam" id="PF14897">
    <property type="entry name" value="EpsG"/>
    <property type="match status" value="1"/>
</dbReference>
<gene>
    <name evidence="2" type="ORF">ERS852429_01099</name>
</gene>
<feature type="transmembrane region" description="Helical" evidence="1">
    <location>
        <begin position="121"/>
        <end position="138"/>
    </location>
</feature>
<accession>A0A173SN98</accession>
<organism evidence="2 3">
    <name type="scientific">Parabacteroides distasonis</name>
    <dbReference type="NCBI Taxonomy" id="823"/>
    <lineage>
        <taxon>Bacteria</taxon>
        <taxon>Pseudomonadati</taxon>
        <taxon>Bacteroidota</taxon>
        <taxon>Bacteroidia</taxon>
        <taxon>Bacteroidales</taxon>
        <taxon>Tannerellaceae</taxon>
        <taxon>Parabacteroides</taxon>
    </lineage>
</organism>
<feature type="transmembrane region" description="Helical" evidence="1">
    <location>
        <begin position="312"/>
        <end position="330"/>
    </location>
</feature>
<evidence type="ECO:0000256" key="1">
    <source>
        <dbReference type="SAM" id="Phobius"/>
    </source>
</evidence>
<feature type="transmembrane region" description="Helical" evidence="1">
    <location>
        <begin position="253"/>
        <end position="273"/>
    </location>
</feature>
<feature type="transmembrane region" description="Helical" evidence="1">
    <location>
        <begin position="165"/>
        <end position="186"/>
    </location>
</feature>
<name>A0A173SN98_PARDI</name>
<feature type="transmembrane region" description="Helical" evidence="1">
    <location>
        <begin position="337"/>
        <end position="355"/>
    </location>
</feature>
<keyword evidence="1" id="KW-1133">Transmembrane helix</keyword>
<evidence type="ECO:0000313" key="2">
    <source>
        <dbReference type="EMBL" id="CUM91841.1"/>
    </source>
</evidence>
<feature type="transmembrane region" description="Helical" evidence="1">
    <location>
        <begin position="28"/>
        <end position="45"/>
    </location>
</feature>
<keyword evidence="1" id="KW-0812">Transmembrane</keyword>
<evidence type="ECO:0008006" key="4">
    <source>
        <dbReference type="Google" id="ProtNLM"/>
    </source>
</evidence>
<feature type="transmembrane region" description="Helical" evidence="1">
    <location>
        <begin position="193"/>
        <end position="213"/>
    </location>
</feature>
<reference evidence="2 3" key="1">
    <citation type="submission" date="2015-09" db="EMBL/GenBank/DDBJ databases">
        <authorList>
            <consortium name="Pathogen Informatics"/>
        </authorList>
    </citation>
    <scope>NUCLEOTIDE SEQUENCE [LARGE SCALE GENOMIC DNA]</scope>
    <source>
        <strain evidence="2 3">2789STDY5608872</strain>
    </source>
</reference>